<dbReference type="Proteomes" id="UP000594263">
    <property type="component" value="Unplaced"/>
</dbReference>
<reference evidence="1" key="1">
    <citation type="submission" date="2021-01" db="UniProtKB">
        <authorList>
            <consortium name="EnsemblPlants"/>
        </authorList>
    </citation>
    <scope>IDENTIFICATION</scope>
</reference>
<keyword evidence="2" id="KW-1185">Reference proteome</keyword>
<sequence>MRRFLCNEIFKIEGFRVEKIKGVENQVIMGAVGDNKVAVESLMLMESAKEEPKKKLCMCSPIKHPGSFRCRYHQSTPTQNLKPFQNNAAMKKDFLKLQNQYPLTQNSHSPGLAMQLL</sequence>
<evidence type="ECO:0000313" key="2">
    <source>
        <dbReference type="Proteomes" id="UP000594263"/>
    </source>
</evidence>
<organism evidence="1 2">
    <name type="scientific">Kalanchoe fedtschenkoi</name>
    <name type="common">Lavender scallops</name>
    <name type="synonym">South American air plant</name>
    <dbReference type="NCBI Taxonomy" id="63787"/>
    <lineage>
        <taxon>Eukaryota</taxon>
        <taxon>Viridiplantae</taxon>
        <taxon>Streptophyta</taxon>
        <taxon>Embryophyta</taxon>
        <taxon>Tracheophyta</taxon>
        <taxon>Spermatophyta</taxon>
        <taxon>Magnoliopsida</taxon>
        <taxon>eudicotyledons</taxon>
        <taxon>Gunneridae</taxon>
        <taxon>Pentapetalae</taxon>
        <taxon>Saxifragales</taxon>
        <taxon>Crassulaceae</taxon>
        <taxon>Kalanchoe</taxon>
    </lineage>
</organism>
<protein>
    <submittedName>
        <fullName evidence="1">Uncharacterized protein</fullName>
    </submittedName>
</protein>
<accession>A0A7N0ZZN8</accession>
<dbReference type="AlphaFoldDB" id="A0A7N0ZZN8"/>
<dbReference type="Gramene" id="Kaladp0053s0643.1.v1.1">
    <property type="protein sequence ID" value="Kaladp0053s0643.1.v1.1"/>
    <property type="gene ID" value="Kaladp0053s0643.v1.1"/>
</dbReference>
<proteinExistence type="predicted"/>
<dbReference type="EnsemblPlants" id="Kaladp0053s0643.1.v1.1">
    <property type="protein sequence ID" value="Kaladp0053s0643.1.v1.1"/>
    <property type="gene ID" value="Kaladp0053s0643.v1.1"/>
</dbReference>
<name>A0A7N0ZZN8_KALFE</name>
<dbReference type="PANTHER" id="PTHR33132">
    <property type="entry name" value="OSJNBB0118P14.9 PROTEIN"/>
    <property type="match status" value="1"/>
</dbReference>
<evidence type="ECO:0000313" key="1">
    <source>
        <dbReference type="EnsemblPlants" id="Kaladp0053s0643.1.v1.1"/>
    </source>
</evidence>
<dbReference type="PANTHER" id="PTHR33132:SF128">
    <property type="entry name" value="OS01G0778900 PROTEIN"/>
    <property type="match status" value="1"/>
</dbReference>